<dbReference type="GeneID" id="86822099"/>
<feature type="binding site" evidence="6">
    <location>
        <position position="206"/>
    </location>
    <ligand>
        <name>NAD(+)</name>
        <dbReference type="ChEBI" id="CHEBI:57540"/>
    </ligand>
</feature>
<dbReference type="HAMAP" id="MF_00361">
    <property type="entry name" value="NAD_kinase"/>
    <property type="match status" value="1"/>
</dbReference>
<dbReference type="PATRIC" id="fig|476272.21.peg.2266"/>
<dbReference type="PANTHER" id="PTHR20275">
    <property type="entry name" value="NAD KINASE"/>
    <property type="match status" value="1"/>
</dbReference>
<dbReference type="InterPro" id="IPR017438">
    <property type="entry name" value="ATP-NAD_kinase_N"/>
</dbReference>
<dbReference type="GO" id="GO:0005524">
    <property type="term" value="F:ATP binding"/>
    <property type="evidence" value="ECO:0007669"/>
    <property type="project" value="UniProtKB-KW"/>
</dbReference>
<feature type="binding site" evidence="6">
    <location>
        <position position="152"/>
    </location>
    <ligand>
        <name>NAD(+)</name>
        <dbReference type="ChEBI" id="CHEBI:57540"/>
    </ligand>
</feature>
<accession>C0CM11</accession>
<protein>
    <recommendedName>
        <fullName evidence="6">NAD kinase</fullName>
        <ecNumber evidence="6">2.7.1.23</ecNumber>
    </recommendedName>
    <alternativeName>
        <fullName evidence="6">ATP-dependent NAD kinase</fullName>
    </alternativeName>
</protein>
<dbReference type="GO" id="GO:0006741">
    <property type="term" value="P:NADP+ biosynthetic process"/>
    <property type="evidence" value="ECO:0007669"/>
    <property type="project" value="UniProtKB-UniRule"/>
</dbReference>
<comment type="caution">
    <text evidence="6">Lacks conserved residue(s) required for the propagation of feature annotation.</text>
</comment>
<dbReference type="eggNOG" id="COG0061">
    <property type="taxonomic scope" value="Bacteria"/>
</dbReference>
<name>C0CM11_BLAHS</name>
<dbReference type="Gene3D" id="2.60.200.30">
    <property type="entry name" value="Probable inorganic polyphosphate/atp-NAD kinase, domain 2"/>
    <property type="match status" value="1"/>
</dbReference>
<dbReference type="InterPro" id="IPR016064">
    <property type="entry name" value="NAD/diacylglycerol_kinase_sf"/>
</dbReference>
<sequence>MDRFFIITNNQKDVGLVITDKIRQYLEHHGRTCQIQIAGEKKEGPYHYTNPDKIPDDTDCIIVLGGDGTLLQAARDVVHKGIPLLGINLGTLGFLAEVDRQNLYPALDKLMADEYSIDERMMLIGRAFHEGELIGEDIALNDIVISREGRLRVLKFINYVNGEYLNVYNADGVIVSTPTGSTGYSLSAGGPIVSPSASMMIMTPLAPHTLNSRSVVFSPGDVLCVEVGEGRKVSEEQAIVSFDGDTMLRMVTKDKLIIEKANVKTRIVRLSNLSFVEVLRKKMRNH</sequence>
<dbReference type="GO" id="GO:0051287">
    <property type="term" value="F:NAD binding"/>
    <property type="evidence" value="ECO:0007669"/>
    <property type="project" value="UniProtKB-ARBA"/>
</dbReference>
<evidence type="ECO:0000313" key="7">
    <source>
        <dbReference type="EMBL" id="EEG49229.1"/>
    </source>
</evidence>
<evidence type="ECO:0000256" key="1">
    <source>
        <dbReference type="ARBA" id="ARBA00022679"/>
    </source>
</evidence>
<dbReference type="Gene3D" id="3.40.50.10330">
    <property type="entry name" value="Probable inorganic polyphosphate/atp-NAD kinase, domain 1"/>
    <property type="match status" value="1"/>
</dbReference>
<evidence type="ECO:0000256" key="6">
    <source>
        <dbReference type="HAMAP-Rule" id="MF_00361"/>
    </source>
</evidence>
<keyword evidence="6" id="KW-0547">Nucleotide-binding</keyword>
<dbReference type="Proteomes" id="UP000003100">
    <property type="component" value="Unassembled WGS sequence"/>
</dbReference>
<evidence type="ECO:0000313" key="8">
    <source>
        <dbReference type="Proteomes" id="UP000003100"/>
    </source>
</evidence>
<dbReference type="EC" id="2.7.1.23" evidence="6"/>
<feature type="active site" description="Proton acceptor" evidence="6">
    <location>
        <position position="67"/>
    </location>
</feature>
<proteinExistence type="inferred from homology"/>
<keyword evidence="4 6" id="KW-0520">NAD</keyword>
<dbReference type="Pfam" id="PF01513">
    <property type="entry name" value="NAD_kinase"/>
    <property type="match status" value="1"/>
</dbReference>
<feature type="binding site" evidence="6">
    <location>
        <position position="171"/>
    </location>
    <ligand>
        <name>NAD(+)</name>
        <dbReference type="ChEBI" id="CHEBI:57540"/>
    </ligand>
</feature>
<evidence type="ECO:0000256" key="5">
    <source>
        <dbReference type="ARBA" id="ARBA00047925"/>
    </source>
</evidence>
<evidence type="ECO:0000256" key="3">
    <source>
        <dbReference type="ARBA" id="ARBA00022857"/>
    </source>
</evidence>
<feature type="binding site" evidence="6">
    <location>
        <begin position="67"/>
        <end position="68"/>
    </location>
    <ligand>
        <name>NAD(+)</name>
        <dbReference type="ChEBI" id="CHEBI:57540"/>
    </ligand>
</feature>
<dbReference type="RefSeq" id="WP_005948752.1">
    <property type="nucleotide sequence ID" value="NZ_CP136423.1"/>
</dbReference>
<dbReference type="Pfam" id="PF20143">
    <property type="entry name" value="NAD_kinase_C"/>
    <property type="match status" value="1"/>
</dbReference>
<reference evidence="7 8" key="1">
    <citation type="submission" date="2009-01" db="EMBL/GenBank/DDBJ databases">
        <authorList>
            <person name="Fulton L."/>
            <person name="Clifton S."/>
            <person name="Fulton B."/>
            <person name="Xu J."/>
            <person name="Minx P."/>
            <person name="Pepin K.H."/>
            <person name="Johnson M."/>
            <person name="Bhonagiri V."/>
            <person name="Nash W.E."/>
            <person name="Mardis E.R."/>
            <person name="Wilson R.K."/>
        </authorList>
    </citation>
    <scope>NUCLEOTIDE SEQUENCE [LARGE SCALE GENOMIC DNA]</scope>
    <source>
        <strain evidence="8">DSM 10507 / JCM 14656 / S5a33</strain>
    </source>
</reference>
<dbReference type="SUPFAM" id="SSF111331">
    <property type="entry name" value="NAD kinase/diacylglycerol kinase-like"/>
    <property type="match status" value="1"/>
</dbReference>
<dbReference type="InterPro" id="IPR017437">
    <property type="entry name" value="ATP-NAD_kinase_PpnK-typ_C"/>
</dbReference>
<keyword evidence="6" id="KW-0963">Cytoplasm</keyword>
<organism evidence="7 8">
    <name type="scientific">Blautia hydrogenotrophica (strain DSM 10507 / JCM 14656 / S5a33)</name>
    <name type="common">Ruminococcus hydrogenotrophicus</name>
    <dbReference type="NCBI Taxonomy" id="476272"/>
    <lineage>
        <taxon>Bacteria</taxon>
        <taxon>Bacillati</taxon>
        <taxon>Bacillota</taxon>
        <taxon>Clostridia</taxon>
        <taxon>Lachnospirales</taxon>
        <taxon>Lachnospiraceae</taxon>
        <taxon>Blautia</taxon>
    </lineage>
</organism>
<dbReference type="GO" id="GO:0005737">
    <property type="term" value="C:cytoplasm"/>
    <property type="evidence" value="ECO:0007669"/>
    <property type="project" value="UniProtKB-SubCell"/>
</dbReference>
<dbReference type="GO" id="GO:0046872">
    <property type="term" value="F:metal ion binding"/>
    <property type="evidence" value="ECO:0007669"/>
    <property type="project" value="UniProtKB-UniRule"/>
</dbReference>
<dbReference type="GO" id="GO:0003951">
    <property type="term" value="F:NAD+ kinase activity"/>
    <property type="evidence" value="ECO:0007669"/>
    <property type="project" value="UniProtKB-UniRule"/>
</dbReference>
<dbReference type="InterPro" id="IPR002504">
    <property type="entry name" value="NADK"/>
</dbReference>
<comment type="cofactor">
    <cofactor evidence="6">
        <name>a divalent metal cation</name>
        <dbReference type="ChEBI" id="CHEBI:60240"/>
    </cofactor>
</comment>
<comment type="similarity">
    <text evidence="6">Belongs to the NAD kinase family.</text>
</comment>
<keyword evidence="2 6" id="KW-0418">Kinase</keyword>
<keyword evidence="1 6" id="KW-0808">Transferase</keyword>
<dbReference type="PANTHER" id="PTHR20275:SF0">
    <property type="entry name" value="NAD KINASE"/>
    <property type="match status" value="1"/>
</dbReference>
<evidence type="ECO:0000256" key="4">
    <source>
        <dbReference type="ARBA" id="ARBA00023027"/>
    </source>
</evidence>
<comment type="subcellular location">
    <subcellularLocation>
        <location evidence="6">Cytoplasm</location>
    </subcellularLocation>
</comment>
<keyword evidence="3 6" id="KW-0521">NADP</keyword>
<feature type="binding site" evidence="6">
    <location>
        <begin position="182"/>
        <end position="187"/>
    </location>
    <ligand>
        <name>NAD(+)</name>
        <dbReference type="ChEBI" id="CHEBI:57540"/>
    </ligand>
</feature>
<comment type="catalytic activity">
    <reaction evidence="5 6">
        <text>NAD(+) + ATP = ADP + NADP(+) + H(+)</text>
        <dbReference type="Rhea" id="RHEA:18629"/>
        <dbReference type="ChEBI" id="CHEBI:15378"/>
        <dbReference type="ChEBI" id="CHEBI:30616"/>
        <dbReference type="ChEBI" id="CHEBI:57540"/>
        <dbReference type="ChEBI" id="CHEBI:58349"/>
        <dbReference type="ChEBI" id="CHEBI:456216"/>
        <dbReference type="EC" id="2.7.1.23"/>
    </reaction>
</comment>
<keyword evidence="6" id="KW-0067">ATP-binding</keyword>
<gene>
    <name evidence="6" type="primary">nadK</name>
    <name evidence="7" type="ORF">RUMHYD_01886</name>
</gene>
<reference evidence="7 8" key="2">
    <citation type="submission" date="2009-02" db="EMBL/GenBank/DDBJ databases">
        <title>Draft genome sequence of Blautia hydrogenotrophica DSM 10507 (Ruminococcus hydrogenotrophicus DSM 10507).</title>
        <authorList>
            <person name="Sudarsanam P."/>
            <person name="Ley R."/>
            <person name="Guruge J."/>
            <person name="Turnbaugh P.J."/>
            <person name="Mahowald M."/>
            <person name="Liep D."/>
            <person name="Gordon J."/>
        </authorList>
    </citation>
    <scope>NUCLEOTIDE SEQUENCE [LARGE SCALE GENOMIC DNA]</scope>
    <source>
        <strain evidence="8">DSM 10507 / JCM 14656 / S5a33</strain>
    </source>
</reference>
<dbReference type="HOGENOM" id="CLU_008831_0_0_9"/>
<dbReference type="AlphaFoldDB" id="C0CM11"/>
<dbReference type="EMBL" id="ACBZ01000098">
    <property type="protein sequence ID" value="EEG49229.1"/>
    <property type="molecule type" value="Genomic_DNA"/>
</dbReference>
<evidence type="ECO:0000256" key="2">
    <source>
        <dbReference type="ARBA" id="ARBA00022777"/>
    </source>
</evidence>
<feature type="binding site" evidence="6">
    <location>
        <begin position="141"/>
        <end position="142"/>
    </location>
    <ligand>
        <name>NAD(+)</name>
        <dbReference type="ChEBI" id="CHEBI:57540"/>
    </ligand>
</feature>
<keyword evidence="8" id="KW-1185">Reference proteome</keyword>
<dbReference type="GO" id="GO:0019674">
    <property type="term" value="P:NAD+ metabolic process"/>
    <property type="evidence" value="ECO:0007669"/>
    <property type="project" value="InterPro"/>
</dbReference>
<comment type="function">
    <text evidence="6">Involved in the regulation of the intracellular balance of NAD and NADP, and is a key enzyme in the biosynthesis of NADP. Catalyzes specifically the phosphorylation on 2'-hydroxyl of the adenosine moiety of NAD to yield NADP.</text>
</comment>